<dbReference type="Pfam" id="PF07687">
    <property type="entry name" value="M20_dimer"/>
    <property type="match status" value="1"/>
</dbReference>
<dbReference type="CDD" id="cd03886">
    <property type="entry name" value="M20_Acy1"/>
    <property type="match status" value="1"/>
</dbReference>
<evidence type="ECO:0000313" key="5">
    <source>
        <dbReference type="Proteomes" id="UP000245590"/>
    </source>
</evidence>
<name>A0A2U2RKH8_9MICO</name>
<dbReference type="Gene3D" id="3.30.70.360">
    <property type="match status" value="1"/>
</dbReference>
<protein>
    <submittedName>
        <fullName evidence="4">Amidohydrolase</fullName>
    </submittedName>
</protein>
<dbReference type="GO" id="GO:0019877">
    <property type="term" value="P:diaminopimelate biosynthetic process"/>
    <property type="evidence" value="ECO:0007669"/>
    <property type="project" value="UniProtKB-ARBA"/>
</dbReference>
<dbReference type="GO" id="GO:0046872">
    <property type="term" value="F:metal ion binding"/>
    <property type="evidence" value="ECO:0007669"/>
    <property type="project" value="UniProtKB-KW"/>
</dbReference>
<dbReference type="InterPro" id="IPR011650">
    <property type="entry name" value="Peptidase_M20_dimer"/>
</dbReference>
<dbReference type="Gene3D" id="3.40.630.10">
    <property type="entry name" value="Zn peptidases"/>
    <property type="match status" value="1"/>
</dbReference>
<reference evidence="4 5" key="1">
    <citation type="submission" date="2018-05" db="EMBL/GenBank/DDBJ databases">
        <title>Brachybacterium sp. M1HQ-2T, whole genome shotgun sequence.</title>
        <authorList>
            <person name="Tuo L."/>
        </authorList>
    </citation>
    <scope>NUCLEOTIDE SEQUENCE [LARGE SCALE GENOMIC DNA]</scope>
    <source>
        <strain evidence="4 5">M1HQ-2</strain>
    </source>
</reference>
<dbReference type="PANTHER" id="PTHR11014:SF63">
    <property type="entry name" value="METALLOPEPTIDASE, PUTATIVE (AFU_ORTHOLOGUE AFUA_6G09600)-RELATED"/>
    <property type="match status" value="1"/>
</dbReference>
<dbReference type="NCBIfam" id="TIGR01891">
    <property type="entry name" value="amidohydrolases"/>
    <property type="match status" value="1"/>
</dbReference>
<dbReference type="Proteomes" id="UP000245590">
    <property type="component" value="Unassembled WGS sequence"/>
</dbReference>
<dbReference type="FunFam" id="3.30.70.360:FF:000001">
    <property type="entry name" value="N-acetyldiaminopimelate deacetylase"/>
    <property type="match status" value="1"/>
</dbReference>
<dbReference type="SUPFAM" id="SSF53187">
    <property type="entry name" value="Zn-dependent exopeptidases"/>
    <property type="match status" value="1"/>
</dbReference>
<dbReference type="InterPro" id="IPR002933">
    <property type="entry name" value="Peptidase_M20"/>
</dbReference>
<dbReference type="InterPro" id="IPR017439">
    <property type="entry name" value="Amidohydrolase"/>
</dbReference>
<dbReference type="GO" id="GO:0050118">
    <property type="term" value="F:N-acetyldiaminopimelate deacetylase activity"/>
    <property type="evidence" value="ECO:0007669"/>
    <property type="project" value="UniProtKB-ARBA"/>
</dbReference>
<dbReference type="PIRSF" id="PIRSF005962">
    <property type="entry name" value="Pept_M20D_amidohydro"/>
    <property type="match status" value="1"/>
</dbReference>
<dbReference type="PANTHER" id="PTHR11014">
    <property type="entry name" value="PEPTIDASE M20 FAMILY MEMBER"/>
    <property type="match status" value="1"/>
</dbReference>
<dbReference type="InterPro" id="IPR036264">
    <property type="entry name" value="Bact_exopeptidase_dim_dom"/>
</dbReference>
<organism evidence="4 5">
    <name type="scientific">Brachybacterium endophyticum</name>
    <dbReference type="NCBI Taxonomy" id="2182385"/>
    <lineage>
        <taxon>Bacteria</taxon>
        <taxon>Bacillati</taxon>
        <taxon>Actinomycetota</taxon>
        <taxon>Actinomycetes</taxon>
        <taxon>Micrococcales</taxon>
        <taxon>Dermabacteraceae</taxon>
        <taxon>Brachybacterium</taxon>
    </lineage>
</organism>
<feature type="binding site" evidence="2">
    <location>
        <position position="177"/>
    </location>
    <ligand>
        <name>Mn(2+)</name>
        <dbReference type="ChEBI" id="CHEBI:29035"/>
        <label>2</label>
    </ligand>
</feature>
<sequence length="409" mass="42495">MSRSTSAPLHPFAIPGGFLADLQSLRRDLHAHPEVGVQLPWTQARVLEELAALGLEDRHLEIITGDGISSVVAVLRGGLPGPVTLLRGDMDALPILEATGLPFASTNGAMHACGHDLHVAGLIGAARLLAARRAELPGSVILMFQPGEEGYDGAGTMLAEGLLEAAGERPTSAFAVHVGADSPSGVIGTRAGALMAAYSILDVTVIGTGGHGSRPHQALDPVPAAAEIVLALQTEVTRRFSVFDPVVVTVGEIHAGSAPNVIPEQAVLRAGVRTFSAESVRRASRELPELAAQIGRAHGLEVAAEFREIMPATVNDAGWAQELTDVATGLFGAGRVEQLEHPRTGSEDFSRVLEAVPGAYGFVGAAAGYDPQDPPASNHSPSAQFDDSVLQDQALLLATLAWTALTKGR</sequence>
<keyword evidence="1 4" id="KW-0378">Hydrolase</keyword>
<gene>
    <name evidence="4" type="ORF">DEO23_04995</name>
</gene>
<evidence type="ECO:0000313" key="4">
    <source>
        <dbReference type="EMBL" id="PWH06341.1"/>
    </source>
</evidence>
<feature type="binding site" evidence="2">
    <location>
        <position position="149"/>
    </location>
    <ligand>
        <name>Mn(2+)</name>
        <dbReference type="ChEBI" id="CHEBI:29035"/>
        <label>2</label>
    </ligand>
</feature>
<proteinExistence type="predicted"/>
<keyword evidence="5" id="KW-1185">Reference proteome</keyword>
<dbReference type="AlphaFoldDB" id="A0A2U2RKH8"/>
<accession>A0A2U2RKH8</accession>
<comment type="caution">
    <text evidence="4">The sequence shown here is derived from an EMBL/GenBank/DDBJ whole genome shotgun (WGS) entry which is preliminary data.</text>
</comment>
<comment type="cofactor">
    <cofactor evidence="2">
        <name>Mn(2+)</name>
        <dbReference type="ChEBI" id="CHEBI:29035"/>
    </cofactor>
    <text evidence="2">The Mn(2+) ion enhances activity.</text>
</comment>
<evidence type="ECO:0000256" key="2">
    <source>
        <dbReference type="PIRSR" id="PIRSR005962-1"/>
    </source>
</evidence>
<dbReference type="SUPFAM" id="SSF55031">
    <property type="entry name" value="Bacterial exopeptidase dimerisation domain"/>
    <property type="match status" value="1"/>
</dbReference>
<dbReference type="RefSeq" id="WP_109274934.1">
    <property type="nucleotide sequence ID" value="NZ_QFKX01000002.1"/>
</dbReference>
<keyword evidence="2" id="KW-0464">Manganese</keyword>
<evidence type="ECO:0000256" key="1">
    <source>
        <dbReference type="ARBA" id="ARBA00022801"/>
    </source>
</evidence>
<feature type="binding site" evidence="2">
    <location>
        <position position="379"/>
    </location>
    <ligand>
        <name>Mn(2+)</name>
        <dbReference type="ChEBI" id="CHEBI:29035"/>
        <label>2</label>
    </ligand>
</feature>
<dbReference type="EMBL" id="QFKX01000002">
    <property type="protein sequence ID" value="PWH06341.1"/>
    <property type="molecule type" value="Genomic_DNA"/>
</dbReference>
<evidence type="ECO:0000259" key="3">
    <source>
        <dbReference type="Pfam" id="PF07687"/>
    </source>
</evidence>
<feature type="binding site" evidence="2">
    <location>
        <position position="113"/>
    </location>
    <ligand>
        <name>Mn(2+)</name>
        <dbReference type="ChEBI" id="CHEBI:29035"/>
        <label>2</label>
    </ligand>
</feature>
<dbReference type="OrthoDB" id="9777385at2"/>
<dbReference type="Pfam" id="PF01546">
    <property type="entry name" value="Peptidase_M20"/>
    <property type="match status" value="1"/>
</dbReference>
<feature type="binding site" evidence="2">
    <location>
        <position position="115"/>
    </location>
    <ligand>
        <name>Mn(2+)</name>
        <dbReference type="ChEBI" id="CHEBI:29035"/>
        <label>2</label>
    </ligand>
</feature>
<feature type="domain" description="Peptidase M20 dimerisation" evidence="3">
    <location>
        <begin position="202"/>
        <end position="293"/>
    </location>
</feature>
<keyword evidence="2" id="KW-0479">Metal-binding</keyword>